<sequence length="96" mass="10812">MVMLYECGCDNIQELLDYETFLIDTEYFHMTVTKLVIVGAINDIPLLETISSFPNLTHFTIKTVRSARPDMLPHNNPIAHPHLRELITPGSVSGLS</sequence>
<keyword evidence="2" id="KW-1185">Reference proteome</keyword>
<name>A0A8H7VJ44_9FUNG</name>
<reference evidence="1 2" key="1">
    <citation type="submission" date="2020-12" db="EMBL/GenBank/DDBJ databases">
        <title>Metabolic potential, ecology and presence of endohyphal bacteria is reflected in genomic diversity of Mucoromycotina.</title>
        <authorList>
            <person name="Muszewska A."/>
            <person name="Okrasinska A."/>
            <person name="Steczkiewicz K."/>
            <person name="Drgas O."/>
            <person name="Orlowska M."/>
            <person name="Perlinska-Lenart U."/>
            <person name="Aleksandrzak-Piekarczyk T."/>
            <person name="Szatraj K."/>
            <person name="Zielenkiewicz U."/>
            <person name="Pilsyk S."/>
            <person name="Malc E."/>
            <person name="Mieczkowski P."/>
            <person name="Kruszewska J.S."/>
            <person name="Biernat P."/>
            <person name="Pawlowska J."/>
        </authorList>
    </citation>
    <scope>NUCLEOTIDE SEQUENCE [LARGE SCALE GENOMIC DNA]</scope>
    <source>
        <strain evidence="1 2">CBS 142.35</strain>
    </source>
</reference>
<dbReference type="EMBL" id="JAEPRB010000129">
    <property type="protein sequence ID" value="KAG2220807.1"/>
    <property type="molecule type" value="Genomic_DNA"/>
</dbReference>
<protein>
    <submittedName>
        <fullName evidence="1">Uncharacterized protein</fullName>
    </submittedName>
</protein>
<dbReference type="Proteomes" id="UP000646827">
    <property type="component" value="Unassembled WGS sequence"/>
</dbReference>
<gene>
    <name evidence="1" type="ORF">INT45_012476</name>
</gene>
<dbReference type="OrthoDB" id="10387376at2759"/>
<proteinExistence type="predicted"/>
<evidence type="ECO:0000313" key="2">
    <source>
        <dbReference type="Proteomes" id="UP000646827"/>
    </source>
</evidence>
<accession>A0A8H7VJ44</accession>
<organism evidence="1 2">
    <name type="scientific">Circinella minor</name>
    <dbReference type="NCBI Taxonomy" id="1195481"/>
    <lineage>
        <taxon>Eukaryota</taxon>
        <taxon>Fungi</taxon>
        <taxon>Fungi incertae sedis</taxon>
        <taxon>Mucoromycota</taxon>
        <taxon>Mucoromycotina</taxon>
        <taxon>Mucoromycetes</taxon>
        <taxon>Mucorales</taxon>
        <taxon>Lichtheimiaceae</taxon>
        <taxon>Circinella</taxon>
    </lineage>
</organism>
<comment type="caution">
    <text evidence="1">The sequence shown here is derived from an EMBL/GenBank/DDBJ whole genome shotgun (WGS) entry which is preliminary data.</text>
</comment>
<evidence type="ECO:0000313" key="1">
    <source>
        <dbReference type="EMBL" id="KAG2220807.1"/>
    </source>
</evidence>
<dbReference type="AlphaFoldDB" id="A0A8H7VJ44"/>